<dbReference type="OrthoDB" id="2419736at2759"/>
<comment type="caution">
    <text evidence="1">The sequence shown here is derived from an EMBL/GenBank/DDBJ whole genome shotgun (WGS) entry which is preliminary data.</text>
</comment>
<evidence type="ECO:0000313" key="1">
    <source>
        <dbReference type="EMBL" id="CAG8513423.1"/>
    </source>
</evidence>
<name>A0A9N9A141_9GLOM</name>
<proteinExistence type="predicted"/>
<accession>A0A9N9A141</accession>
<dbReference type="AlphaFoldDB" id="A0A9N9A141"/>
<evidence type="ECO:0000313" key="2">
    <source>
        <dbReference type="Proteomes" id="UP000789706"/>
    </source>
</evidence>
<dbReference type="EMBL" id="CAJVPK010000461">
    <property type="protein sequence ID" value="CAG8513423.1"/>
    <property type="molecule type" value="Genomic_DNA"/>
</dbReference>
<dbReference type="Proteomes" id="UP000789706">
    <property type="component" value="Unassembled WGS sequence"/>
</dbReference>
<reference evidence="1" key="1">
    <citation type="submission" date="2021-06" db="EMBL/GenBank/DDBJ databases">
        <authorList>
            <person name="Kallberg Y."/>
            <person name="Tangrot J."/>
            <person name="Rosling A."/>
        </authorList>
    </citation>
    <scope>NUCLEOTIDE SEQUENCE</scope>
    <source>
        <strain evidence="1">AZ414A</strain>
    </source>
</reference>
<protein>
    <submittedName>
        <fullName evidence="1">1733_t:CDS:1</fullName>
    </submittedName>
</protein>
<keyword evidence="2" id="KW-1185">Reference proteome</keyword>
<organism evidence="1 2">
    <name type="scientific">Diversispora eburnea</name>
    <dbReference type="NCBI Taxonomy" id="1213867"/>
    <lineage>
        <taxon>Eukaryota</taxon>
        <taxon>Fungi</taxon>
        <taxon>Fungi incertae sedis</taxon>
        <taxon>Mucoromycota</taxon>
        <taxon>Glomeromycotina</taxon>
        <taxon>Glomeromycetes</taxon>
        <taxon>Diversisporales</taxon>
        <taxon>Diversisporaceae</taxon>
        <taxon>Diversispora</taxon>
    </lineage>
</organism>
<gene>
    <name evidence="1" type="ORF">DEBURN_LOCUS5294</name>
</gene>
<sequence length="284" mass="33450">MGHIHVIVTIQTNEKSCLTPQYFYECNNVTDTSSSSSAAISRPSVMGWNNKEIIQKFYEGFEWIPFSFSVDSKLAKVFIGTTPDEVWKKSGFIQKFKGRELIGLLNKKTQEILCNYRVPKLKKYYSINYEFNEREWCAWRSFLQAIGYTDITPWTKEESKFQIWTRESDSTNDKVTLENLYKLGFLVEISVCASNTTQIFWSCQTHTISEARKHARLNGWGMPSRLKFTSEKLEQFEKIFMDKDIANMSSYKSDNKRGLPILYLQDQKQTLRERFHEYYSNDIY</sequence>